<evidence type="ECO:0000313" key="4">
    <source>
        <dbReference type="EMBL" id="MCS0639357.1"/>
    </source>
</evidence>
<sequence>MGTGSWFRRFSAPPEGGTTLLCFPHAGGAATAYFPYSRLLGPGAGVYGVQYPGRHDRFSEPLVESLTELAGLAADAVRAELPGLGGLGGPSGRLVLFGHSMGALVAYEVARRLEAADSGPRPARLIVSGSRAPDLARSRPPVHGLPDDELLAHLRRLDGTAEEVLANAELVRMVLPVVRADYKAVELYRGPAPGEGGALSCPISVFTGTEDPQVDAAGAARWAEFTSAPRDVEPFPGRHFFIDTSRDAVAAALTARLT</sequence>
<keyword evidence="2 4" id="KW-0378">Hydrolase</keyword>
<organism evidence="4 5">
    <name type="scientific">Streptomyces pyxinae</name>
    <dbReference type="NCBI Taxonomy" id="2970734"/>
    <lineage>
        <taxon>Bacteria</taxon>
        <taxon>Bacillati</taxon>
        <taxon>Actinomycetota</taxon>
        <taxon>Actinomycetes</taxon>
        <taxon>Kitasatosporales</taxon>
        <taxon>Streptomycetaceae</taxon>
        <taxon>Streptomyces</taxon>
    </lineage>
</organism>
<accession>A0ABT2CPI0</accession>
<feature type="domain" description="Thioesterase TesA-like" evidence="3">
    <location>
        <begin position="21"/>
        <end position="257"/>
    </location>
</feature>
<dbReference type="Gene3D" id="3.40.50.1820">
    <property type="entry name" value="alpha/beta hydrolase"/>
    <property type="match status" value="1"/>
</dbReference>
<protein>
    <submittedName>
        <fullName evidence="4">Alpha/beta fold hydrolase</fullName>
    </submittedName>
</protein>
<dbReference type="RefSeq" id="WP_258790678.1">
    <property type="nucleotide sequence ID" value="NZ_JANUGQ010000034.1"/>
</dbReference>
<keyword evidence="5" id="KW-1185">Reference proteome</keyword>
<dbReference type="Pfam" id="PF00975">
    <property type="entry name" value="Thioesterase"/>
    <property type="match status" value="1"/>
</dbReference>
<comment type="similarity">
    <text evidence="1">Belongs to the thioesterase family.</text>
</comment>
<evidence type="ECO:0000256" key="1">
    <source>
        <dbReference type="ARBA" id="ARBA00007169"/>
    </source>
</evidence>
<name>A0ABT2CPI0_9ACTN</name>
<dbReference type="SMART" id="SM00824">
    <property type="entry name" value="PKS_TE"/>
    <property type="match status" value="1"/>
</dbReference>
<dbReference type="PANTHER" id="PTHR11487:SF0">
    <property type="entry name" value="S-ACYL FATTY ACID SYNTHASE THIOESTERASE, MEDIUM CHAIN"/>
    <property type="match status" value="1"/>
</dbReference>
<evidence type="ECO:0000313" key="5">
    <source>
        <dbReference type="Proteomes" id="UP001431313"/>
    </source>
</evidence>
<dbReference type="Proteomes" id="UP001431313">
    <property type="component" value="Unassembled WGS sequence"/>
</dbReference>
<dbReference type="GO" id="GO:0016787">
    <property type="term" value="F:hydrolase activity"/>
    <property type="evidence" value="ECO:0007669"/>
    <property type="project" value="UniProtKB-KW"/>
</dbReference>
<dbReference type="InterPro" id="IPR012223">
    <property type="entry name" value="TEII"/>
</dbReference>
<dbReference type="InterPro" id="IPR029058">
    <property type="entry name" value="AB_hydrolase_fold"/>
</dbReference>
<proteinExistence type="inferred from homology"/>
<dbReference type="PANTHER" id="PTHR11487">
    <property type="entry name" value="THIOESTERASE"/>
    <property type="match status" value="1"/>
</dbReference>
<evidence type="ECO:0000256" key="2">
    <source>
        <dbReference type="ARBA" id="ARBA00022801"/>
    </source>
</evidence>
<reference evidence="4" key="1">
    <citation type="submission" date="2022-08" db="EMBL/GenBank/DDBJ databases">
        <authorList>
            <person name="Somphong A."/>
            <person name="Phongsopitanun W."/>
        </authorList>
    </citation>
    <scope>NUCLEOTIDE SEQUENCE</scope>
    <source>
        <strain evidence="4">LP05-1</strain>
    </source>
</reference>
<evidence type="ECO:0000259" key="3">
    <source>
        <dbReference type="SMART" id="SM00824"/>
    </source>
</evidence>
<gene>
    <name evidence="4" type="ORF">NX801_27710</name>
</gene>
<dbReference type="EMBL" id="JANUGQ010000034">
    <property type="protein sequence ID" value="MCS0639357.1"/>
    <property type="molecule type" value="Genomic_DNA"/>
</dbReference>
<dbReference type="SUPFAM" id="SSF53474">
    <property type="entry name" value="alpha/beta-Hydrolases"/>
    <property type="match status" value="1"/>
</dbReference>
<comment type="caution">
    <text evidence="4">The sequence shown here is derived from an EMBL/GenBank/DDBJ whole genome shotgun (WGS) entry which is preliminary data.</text>
</comment>
<dbReference type="InterPro" id="IPR020802">
    <property type="entry name" value="TesA-like"/>
</dbReference>
<dbReference type="InterPro" id="IPR001031">
    <property type="entry name" value="Thioesterase"/>
</dbReference>